<evidence type="ECO:0000256" key="1">
    <source>
        <dbReference type="SAM" id="SignalP"/>
    </source>
</evidence>
<dbReference type="HOGENOM" id="CLU_2915705_0_0_9"/>
<evidence type="ECO:0000313" key="3">
    <source>
        <dbReference type="Proteomes" id="UP000005945"/>
    </source>
</evidence>
<protein>
    <submittedName>
        <fullName evidence="2">Uncharacterized protein</fullName>
    </submittedName>
</protein>
<feature type="chain" id="PRO_5002728480" evidence="1">
    <location>
        <begin position="23"/>
        <end position="61"/>
    </location>
</feature>
<reference evidence="2 3" key="2">
    <citation type="submission" date="2007-09" db="EMBL/GenBank/DDBJ databases">
        <authorList>
            <person name="Fulton L."/>
            <person name="Clifton S."/>
            <person name="Fulton B."/>
            <person name="Xu J."/>
            <person name="Minx P."/>
            <person name="Pepin K.H."/>
            <person name="Johnson M."/>
            <person name="Thiruvilangam P."/>
            <person name="Bhonagiri V."/>
            <person name="Nash W.E."/>
            <person name="Mardis E.R."/>
            <person name="Wilson R.K."/>
        </authorList>
    </citation>
    <scope>NUCLEOTIDE SEQUENCE [LARGE SCALE GENOMIC DNA]</scope>
    <source>
        <strain evidence="2 3">M21/2</strain>
    </source>
</reference>
<accession>A8S714</accession>
<dbReference type="AlphaFoldDB" id="A8S714"/>
<comment type="caution">
    <text evidence="2">The sequence shown here is derived from an EMBL/GenBank/DDBJ whole genome shotgun (WGS) entry which is preliminary data.</text>
</comment>
<feature type="signal peptide" evidence="1">
    <location>
        <begin position="1"/>
        <end position="22"/>
    </location>
</feature>
<gene>
    <name evidence="2" type="ORF">FAEPRAM212_00379</name>
</gene>
<name>A8S714_9FIRM</name>
<reference evidence="2 3" key="1">
    <citation type="submission" date="2007-09" db="EMBL/GenBank/DDBJ databases">
        <title>Draft genome sequence of Faecalibacterium prausnitzii M21/2.</title>
        <authorList>
            <person name="Sudarsanam P."/>
            <person name="Ley R."/>
            <person name="Guruge J."/>
            <person name="Turnbaugh P.J."/>
            <person name="Mahowald M."/>
            <person name="Liep D."/>
            <person name="Gordon J."/>
        </authorList>
    </citation>
    <scope>NUCLEOTIDE SEQUENCE [LARGE SCALE GENOMIC DNA]</scope>
    <source>
        <strain evidence="2 3">M21/2</strain>
    </source>
</reference>
<organism evidence="2 3">
    <name type="scientific">Faecalibacterium prausnitzii M21/2</name>
    <dbReference type="NCBI Taxonomy" id="411485"/>
    <lineage>
        <taxon>Bacteria</taxon>
        <taxon>Bacillati</taxon>
        <taxon>Bacillota</taxon>
        <taxon>Clostridia</taxon>
        <taxon>Eubacteriales</taxon>
        <taxon>Oscillospiraceae</taxon>
        <taxon>Faecalibacterium</taxon>
    </lineage>
</organism>
<dbReference type="EMBL" id="ABED02000016">
    <property type="protein sequence ID" value="EDP22807.1"/>
    <property type="molecule type" value="Genomic_DNA"/>
</dbReference>
<sequence length="61" mass="6740">MASVFCRKLRFFFFIFSVLSIAAFSVQDAQSQRFLPVENSPTPLCSISMGGKGGGYTYYIG</sequence>
<dbReference type="Proteomes" id="UP000005945">
    <property type="component" value="Unassembled WGS sequence"/>
</dbReference>
<evidence type="ECO:0000313" key="2">
    <source>
        <dbReference type="EMBL" id="EDP22807.1"/>
    </source>
</evidence>
<proteinExistence type="predicted"/>
<keyword evidence="1" id="KW-0732">Signal</keyword>